<feature type="compositionally biased region" description="Basic and acidic residues" evidence="1">
    <location>
        <begin position="801"/>
        <end position="814"/>
    </location>
</feature>
<reference evidence="3" key="1">
    <citation type="journal article" date="2013" name="Genome Announc.">
        <title>Genome sequence of the food spoilage yeast Zygosaccharomyces bailii CLIB 213(T).</title>
        <authorList>
            <person name="Galeote V."/>
            <person name="Bigey F."/>
            <person name="Devillers H."/>
            <person name="Neuveglise C."/>
            <person name="Dequin S."/>
        </authorList>
    </citation>
    <scope>NUCLEOTIDE SEQUENCE [LARGE SCALE GENOMIC DNA]</scope>
    <source>
        <strain evidence="3">CLIB 213 / ATCC 58445 / CBS 680 / CCRC 21525 / NBRC 1098 / NCYC 1416 / NRRL Y-2227</strain>
    </source>
</reference>
<feature type="region of interest" description="Disordered" evidence="1">
    <location>
        <begin position="662"/>
        <end position="690"/>
    </location>
</feature>
<protein>
    <submittedName>
        <fullName evidence="2">ZYBA0S07-01090g1_1</fullName>
    </submittedName>
</protein>
<feature type="region of interest" description="Disordered" evidence="1">
    <location>
        <begin position="260"/>
        <end position="283"/>
    </location>
</feature>
<organism evidence="2 3">
    <name type="scientific">Zygosaccharomyces bailii (strain CLIB 213 / ATCC 58445 / CBS 680 / BCRC 21525 / NBRC 1098 / NCYC 1416 / NRRL Y-2227)</name>
    <dbReference type="NCBI Taxonomy" id="1333698"/>
    <lineage>
        <taxon>Eukaryota</taxon>
        <taxon>Fungi</taxon>
        <taxon>Dikarya</taxon>
        <taxon>Ascomycota</taxon>
        <taxon>Saccharomycotina</taxon>
        <taxon>Saccharomycetes</taxon>
        <taxon>Saccharomycetales</taxon>
        <taxon>Saccharomycetaceae</taxon>
        <taxon>Zygosaccharomyces</taxon>
    </lineage>
</organism>
<evidence type="ECO:0000313" key="2">
    <source>
        <dbReference type="EMBL" id="CDF90443.1"/>
    </source>
</evidence>
<feature type="region of interest" description="Disordered" evidence="1">
    <location>
        <begin position="792"/>
        <end position="833"/>
    </location>
</feature>
<feature type="compositionally biased region" description="Polar residues" evidence="1">
    <location>
        <begin position="21"/>
        <end position="30"/>
    </location>
</feature>
<feature type="compositionally biased region" description="Polar residues" evidence="1">
    <location>
        <begin position="482"/>
        <end position="491"/>
    </location>
</feature>
<feature type="region of interest" description="Disordered" evidence="1">
    <location>
        <begin position="467"/>
        <end position="491"/>
    </location>
</feature>
<feature type="compositionally biased region" description="Low complexity" evidence="1">
    <location>
        <begin position="64"/>
        <end position="74"/>
    </location>
</feature>
<dbReference type="EMBL" id="HG316460">
    <property type="protein sequence ID" value="CDF90443.1"/>
    <property type="molecule type" value="Genomic_DNA"/>
</dbReference>
<keyword evidence="3" id="KW-1185">Reference proteome</keyword>
<feature type="compositionally biased region" description="Low complexity" evidence="1">
    <location>
        <begin position="669"/>
        <end position="686"/>
    </location>
</feature>
<feature type="region of interest" description="Disordered" evidence="1">
    <location>
        <begin position="21"/>
        <end position="204"/>
    </location>
</feature>
<feature type="compositionally biased region" description="Acidic residues" evidence="1">
    <location>
        <begin position="815"/>
        <end position="833"/>
    </location>
</feature>
<feature type="compositionally biased region" description="Basic and acidic residues" evidence="1">
    <location>
        <begin position="175"/>
        <end position="193"/>
    </location>
</feature>
<accession>A0A8J2TAB7</accession>
<feature type="compositionally biased region" description="Low complexity" evidence="1">
    <location>
        <begin position="31"/>
        <end position="50"/>
    </location>
</feature>
<feature type="compositionally biased region" description="Basic residues" evidence="1">
    <location>
        <begin position="119"/>
        <end position="133"/>
    </location>
</feature>
<proteinExistence type="predicted"/>
<evidence type="ECO:0000313" key="3">
    <source>
        <dbReference type="Proteomes" id="UP000019375"/>
    </source>
</evidence>
<dbReference type="OrthoDB" id="4067613at2759"/>
<name>A0A8J2TAB7_ZYGB2</name>
<gene>
    <name evidence="2" type="ORF">BN860_01090g</name>
</gene>
<evidence type="ECO:0000256" key="1">
    <source>
        <dbReference type="SAM" id="MobiDB-lite"/>
    </source>
</evidence>
<dbReference type="AlphaFoldDB" id="A0A8J2TAB7"/>
<dbReference type="Proteomes" id="UP000019375">
    <property type="component" value="Unassembled WGS sequence"/>
</dbReference>
<sequence length="926" mass="101664">MFSSSSGSNKGKRRSFFLWGGSTSFVSNHPTGSSSTNINYSSTTTKSYNGRASPMKVGDKKVVGNKNPSSSSDKSASHRLTTERPSTIHSSSKDKIITSPGGKHRDSSPSKGSSSPSTRGKHKHSSSHKKSHDKHRDASSHRHTKPAHNMSPDKQQSSSPKKDSKDPSKQFLTKDYSHDGARDETPSAKDRKLSVGRRPPPPVELSVIKSSIKILPQNIQEESDTIKADEESVTALNYVEREVPLLTLKSTPELKQIEEAVETEEASNPRQHRRQRSEAEKLVDDLDDFIKEHSEVHDSPPSPGREIQEELDRRLALQNVLDTEFIDRLDFNSDDAIDSPLTFVGPLKLPDVSAPAPPATTNAAILETSLTSSPQLPAPSSTPLLNIAPDSVYGGQHLASLEKKSGTSVICDEQNDTFSFTNSLNDDSVKSVQQVALSETAGAAPIVSNLSCHNSVDFSVRPSEIVHPSQKGLDTPPLMNKGSLQSTDTDSTKCTTNPFFQKSQFVDLDLNALAKTTDSEEAISKVFDDDIKADSLTTEEHPPRRKFRVVNEDRPTFYMNGLDDSIPQFSKDKDAYYFDDTATHSSLRSHESASSKGFSASGSEKSIPYTCGFNNQSTESTSPSAGMRSAFASLDSVSENEIAKNMVNSSKTKEGTIPAAQISLSNHQSVRSVRSNNSSTTVSSNSPKPDKTVRLVSSYVEELRLKYDRTSNFLQAPPNLPVTLKQKNNLIQPKNIKVKIRTSSKQIGIKHGRAKQKLLTLETAEEDGDGSMKILSHKNKINVDHTKEFHNLLHSRGSPSKRIEQEKSPSKSKNDEEEFLNDIPGDDAYDSDDAMAPLREKRHTTDTIVTRNSTVKSYFTKQQEKLQSVNEGAQLNKLPTNINIQDYLDNEPKIRKKSTHSGDSGLEAVYSYGQGLRVANPDSASD</sequence>